<accession>A0A9W6Z9R9</accession>
<dbReference type="Proteomes" id="UP001165082">
    <property type="component" value="Unassembled WGS sequence"/>
</dbReference>
<dbReference type="EMBL" id="BRXZ01004409">
    <property type="protein sequence ID" value="GMH48296.1"/>
    <property type="molecule type" value="Genomic_DNA"/>
</dbReference>
<feature type="non-terminal residue" evidence="1">
    <location>
        <position position="1"/>
    </location>
</feature>
<keyword evidence="2" id="KW-1185">Reference proteome</keyword>
<protein>
    <submittedName>
        <fullName evidence="1">Uncharacterized protein</fullName>
    </submittedName>
</protein>
<comment type="caution">
    <text evidence="1">The sequence shown here is derived from an EMBL/GenBank/DDBJ whole genome shotgun (WGS) entry which is preliminary data.</text>
</comment>
<sequence>VLYAWGTTTLKSY</sequence>
<evidence type="ECO:0000313" key="1">
    <source>
        <dbReference type="EMBL" id="GMH48296.1"/>
    </source>
</evidence>
<evidence type="ECO:0000313" key="2">
    <source>
        <dbReference type="Proteomes" id="UP001165082"/>
    </source>
</evidence>
<proteinExistence type="predicted"/>
<reference evidence="1" key="1">
    <citation type="submission" date="2022-07" db="EMBL/GenBank/DDBJ databases">
        <title>Genome analysis of Parmales, a sister group of diatoms, reveals the evolutionary specialization of diatoms from phago-mixotrophs to photoautotrophs.</title>
        <authorList>
            <person name="Ban H."/>
            <person name="Sato S."/>
            <person name="Yoshikawa S."/>
            <person name="Kazumasa Y."/>
            <person name="Nakamura Y."/>
            <person name="Ichinomiya M."/>
            <person name="Saitoh K."/>
            <person name="Sato N."/>
            <person name="Blanc-Mathieu R."/>
            <person name="Endo H."/>
            <person name="Kuwata A."/>
            <person name="Ogata H."/>
        </authorList>
    </citation>
    <scope>NUCLEOTIDE SEQUENCE</scope>
</reference>
<gene>
    <name evidence="1" type="ORF">TrRE_jg10975</name>
</gene>
<organism evidence="1 2">
    <name type="scientific">Triparma retinervis</name>
    <dbReference type="NCBI Taxonomy" id="2557542"/>
    <lineage>
        <taxon>Eukaryota</taxon>
        <taxon>Sar</taxon>
        <taxon>Stramenopiles</taxon>
        <taxon>Ochrophyta</taxon>
        <taxon>Bolidophyceae</taxon>
        <taxon>Parmales</taxon>
        <taxon>Triparmaceae</taxon>
        <taxon>Triparma</taxon>
    </lineage>
</organism>
<name>A0A9W6Z9R9_9STRA</name>